<dbReference type="EMBL" id="JAGRRH010000005">
    <property type="protein sequence ID" value="KAG7370406.1"/>
    <property type="molecule type" value="Genomic_DNA"/>
</dbReference>
<feature type="transmembrane region" description="Helical" evidence="2">
    <location>
        <begin position="89"/>
        <end position="111"/>
    </location>
</feature>
<keyword evidence="2" id="KW-0812">Transmembrane</keyword>
<feature type="transmembrane region" description="Helical" evidence="2">
    <location>
        <begin position="158"/>
        <end position="178"/>
    </location>
</feature>
<keyword evidence="2" id="KW-1133">Transmembrane helix</keyword>
<dbReference type="EMBL" id="JAGRRH010000022">
    <property type="protein sequence ID" value="KAG7344696.1"/>
    <property type="molecule type" value="Genomic_DNA"/>
</dbReference>
<dbReference type="AlphaFoldDB" id="A0A9K3Q4H9"/>
<accession>A0A9K3Q4H9</accession>
<dbReference type="Pfam" id="PF13593">
    <property type="entry name" value="SBF_like"/>
    <property type="match status" value="1"/>
</dbReference>
<dbReference type="EMBL" id="JAGRRH010000109">
    <property type="protein sequence ID" value="KAG7336735.1"/>
    <property type="molecule type" value="Genomic_DNA"/>
</dbReference>
<evidence type="ECO:0000313" key="6">
    <source>
        <dbReference type="Proteomes" id="UP000693970"/>
    </source>
</evidence>
<feature type="region of interest" description="Disordered" evidence="1">
    <location>
        <begin position="1"/>
        <end position="43"/>
    </location>
</feature>
<dbReference type="GO" id="GO:0005886">
    <property type="term" value="C:plasma membrane"/>
    <property type="evidence" value="ECO:0007669"/>
    <property type="project" value="TreeGrafter"/>
</dbReference>
<keyword evidence="2" id="KW-0472">Membrane</keyword>
<keyword evidence="6" id="KW-1185">Reference proteome</keyword>
<feature type="transmembrane region" description="Helical" evidence="2">
    <location>
        <begin position="357"/>
        <end position="378"/>
    </location>
</feature>
<dbReference type="PANTHER" id="PTHR18640">
    <property type="entry name" value="SOLUTE CARRIER FAMILY 10 MEMBER 7"/>
    <property type="match status" value="1"/>
</dbReference>
<feature type="compositionally biased region" description="Basic and acidic residues" evidence="1">
    <location>
        <begin position="418"/>
        <end position="431"/>
    </location>
</feature>
<evidence type="ECO:0000313" key="3">
    <source>
        <dbReference type="EMBL" id="KAG7336735.1"/>
    </source>
</evidence>
<evidence type="ECO:0000313" key="4">
    <source>
        <dbReference type="EMBL" id="KAG7344696.1"/>
    </source>
</evidence>
<organism evidence="5 6">
    <name type="scientific">Nitzschia inconspicua</name>
    <dbReference type="NCBI Taxonomy" id="303405"/>
    <lineage>
        <taxon>Eukaryota</taxon>
        <taxon>Sar</taxon>
        <taxon>Stramenopiles</taxon>
        <taxon>Ochrophyta</taxon>
        <taxon>Bacillariophyta</taxon>
        <taxon>Bacillariophyceae</taxon>
        <taxon>Bacillariophycidae</taxon>
        <taxon>Bacillariales</taxon>
        <taxon>Bacillariaceae</taxon>
        <taxon>Nitzschia</taxon>
    </lineage>
</organism>
<gene>
    <name evidence="5" type="ORF">IV203_028152</name>
    <name evidence="3" type="ORF">IV203_028176</name>
    <name evidence="4" type="ORF">IV203_032227</name>
</gene>
<reference evidence="5" key="1">
    <citation type="journal article" date="2021" name="Sci. Rep.">
        <title>Diploid genomic architecture of Nitzschia inconspicua, an elite biomass production diatom.</title>
        <authorList>
            <person name="Oliver A."/>
            <person name="Podell S."/>
            <person name="Pinowska A."/>
            <person name="Traller J.C."/>
            <person name="Smith S.R."/>
            <person name="McClure R."/>
            <person name="Beliaev A."/>
            <person name="Bohutskyi P."/>
            <person name="Hill E.A."/>
            <person name="Rabines A."/>
            <person name="Zheng H."/>
            <person name="Allen L.Z."/>
            <person name="Kuo A."/>
            <person name="Grigoriev I.V."/>
            <person name="Allen A.E."/>
            <person name="Hazlebeck D."/>
            <person name="Allen E.E."/>
        </authorList>
    </citation>
    <scope>NUCLEOTIDE SEQUENCE</scope>
    <source>
        <strain evidence="5">Hildebrandi</strain>
    </source>
</reference>
<dbReference type="InterPro" id="IPR016833">
    <property type="entry name" value="Put_Na-Bile_cotransptr"/>
</dbReference>
<feature type="transmembrane region" description="Helical" evidence="2">
    <location>
        <begin position="295"/>
        <end position="315"/>
    </location>
</feature>
<dbReference type="Proteomes" id="UP000693970">
    <property type="component" value="Unassembled WGS sequence"/>
</dbReference>
<reference evidence="5" key="2">
    <citation type="submission" date="2021-04" db="EMBL/GenBank/DDBJ databases">
        <authorList>
            <person name="Podell S."/>
        </authorList>
    </citation>
    <scope>NUCLEOTIDE SEQUENCE</scope>
    <source>
        <strain evidence="5">Hildebrandi</strain>
    </source>
</reference>
<feature type="compositionally biased region" description="Acidic residues" evidence="1">
    <location>
        <begin position="396"/>
        <end position="417"/>
    </location>
</feature>
<comment type="caution">
    <text evidence="5">The sequence shown here is derived from an EMBL/GenBank/DDBJ whole genome shotgun (WGS) entry which is preliminary data.</text>
</comment>
<evidence type="ECO:0000256" key="2">
    <source>
        <dbReference type="SAM" id="Phobius"/>
    </source>
</evidence>
<evidence type="ECO:0000256" key="1">
    <source>
        <dbReference type="SAM" id="MobiDB-lite"/>
    </source>
</evidence>
<sequence length="455" mass="50124">MSTSATLPPPQPVVENGEIPQQQHDDPQQPPNKREKGTTSRKSSLMFWSANMYLEERDANPPDSSSEQEPSCYHRVCTKLIHIYRQYDFLILIVLAICLARAYPPLGAVYVQPQNYIDMDGCDVYFFTGRIGIENGRILESLSTNLLQSLSGALSTPLANGMVVNASLSMTINMVMVFTKTSGGDEASAIFNAAAGNMIGVFLTPLLVLGYLGVTGEVAIGEVFYKLSVRVVCPLVVGQIIRKFSPVIVAWCKAHQQLVKHAQQFALVFIVYTVFCETFAANMESDDNSVTIVDIVVVVAVEFACLVGLMVLAWFSLRILFRNEPKLCIMGLYGCTHKTVAMGIPLINAIFENDATIGLITLPLLIWHTMQLVLGSLLSPKLAAWVVKEEERLGNTDDEEDGNDDAVDGNNSQDDDSDVKNDEHNMDETRRMSSMIDGTNDTEDYSGKTRTITDV</sequence>
<feature type="transmembrane region" description="Helical" evidence="2">
    <location>
        <begin position="327"/>
        <end position="351"/>
    </location>
</feature>
<dbReference type="OrthoDB" id="188035at2759"/>
<feature type="compositionally biased region" description="Basic and acidic residues" evidence="1">
    <location>
        <begin position="23"/>
        <end position="38"/>
    </location>
</feature>
<feature type="compositionally biased region" description="Basic and acidic residues" evidence="1">
    <location>
        <begin position="445"/>
        <end position="455"/>
    </location>
</feature>
<evidence type="ECO:0000313" key="5">
    <source>
        <dbReference type="EMBL" id="KAG7370406.1"/>
    </source>
</evidence>
<dbReference type="PANTHER" id="PTHR18640:SF5">
    <property type="entry name" value="SODIUM_BILE ACID COTRANSPORTER 7"/>
    <property type="match status" value="1"/>
</dbReference>
<feature type="region of interest" description="Disordered" evidence="1">
    <location>
        <begin position="393"/>
        <end position="455"/>
    </location>
</feature>
<proteinExistence type="predicted"/>
<feature type="transmembrane region" description="Helical" evidence="2">
    <location>
        <begin position="190"/>
        <end position="212"/>
    </location>
</feature>
<name>A0A9K3Q4H9_9STRA</name>
<protein>
    <submittedName>
        <fullName evidence="5">Bile acid:sodium symporter</fullName>
    </submittedName>
</protein>